<keyword evidence="10" id="KW-1185">Reference proteome</keyword>
<reference evidence="9 10" key="1">
    <citation type="submission" date="2018-04" db="EMBL/GenBank/DDBJ databases">
        <title>Pedobacter chongqingensis sp. nov., isolated from a rottenly hemp rope.</title>
        <authorList>
            <person name="Cai Y."/>
        </authorList>
    </citation>
    <scope>NUCLEOTIDE SEQUENCE [LARGE SCALE GENOMIC DNA]</scope>
    <source>
        <strain evidence="9 10">FJ4-8</strain>
    </source>
</reference>
<dbReference type="Proteomes" id="UP000245647">
    <property type="component" value="Unassembled WGS sequence"/>
</dbReference>
<organism evidence="9 10">
    <name type="scientific">Pararcticibacter amylolyticus</name>
    <dbReference type="NCBI Taxonomy" id="2173175"/>
    <lineage>
        <taxon>Bacteria</taxon>
        <taxon>Pseudomonadati</taxon>
        <taxon>Bacteroidota</taxon>
        <taxon>Sphingobacteriia</taxon>
        <taxon>Sphingobacteriales</taxon>
        <taxon>Sphingobacteriaceae</taxon>
        <taxon>Pararcticibacter</taxon>
    </lineage>
</organism>
<dbReference type="Pfam" id="PF14322">
    <property type="entry name" value="SusD-like_3"/>
    <property type="match status" value="1"/>
</dbReference>
<accession>A0A2U2PFQ9</accession>
<proteinExistence type="inferred from homology"/>
<evidence type="ECO:0000313" key="10">
    <source>
        <dbReference type="Proteomes" id="UP000245647"/>
    </source>
</evidence>
<comment type="caution">
    <text evidence="9">The sequence shown here is derived from an EMBL/GenBank/DDBJ whole genome shotgun (WGS) entry which is preliminary data.</text>
</comment>
<evidence type="ECO:0000256" key="4">
    <source>
        <dbReference type="ARBA" id="ARBA00023136"/>
    </source>
</evidence>
<keyword evidence="3 6" id="KW-0732">Signal</keyword>
<feature type="chain" id="PRO_5015545389" evidence="6">
    <location>
        <begin position="22"/>
        <end position="453"/>
    </location>
</feature>
<evidence type="ECO:0000256" key="3">
    <source>
        <dbReference type="ARBA" id="ARBA00022729"/>
    </source>
</evidence>
<evidence type="ECO:0000313" key="9">
    <source>
        <dbReference type="EMBL" id="PWG80200.1"/>
    </source>
</evidence>
<comment type="similarity">
    <text evidence="2">Belongs to the SusD family.</text>
</comment>
<dbReference type="EMBL" id="QEAS01000010">
    <property type="protein sequence ID" value="PWG80200.1"/>
    <property type="molecule type" value="Genomic_DNA"/>
</dbReference>
<dbReference type="GO" id="GO:0009279">
    <property type="term" value="C:cell outer membrane"/>
    <property type="evidence" value="ECO:0007669"/>
    <property type="project" value="UniProtKB-SubCell"/>
</dbReference>
<sequence length="453" mass="50596">MKLYKSAIVFLSCSFFLSACQDYLDVKPSTQQSYIESAEDCQLLLDNYSVMNTGYPSDLQASSDDYYLLTTRLDQMTQEDKEVFSWVPSAQRQLADPQWQTPYWIVYQANLILEAIGDLQGTTDVAALNNLRGSALFYRSYIFWMLAQQYTKPYSAATAGTDPGIPLRVTSDMNDKYGRGTVQQVYDRITEDLKEAAGLLPDTAVVSSRPSKVAALAMLARVYLTTGDFQNALTNANASLQIKSYLKDLNTASTTSSTPFSPRFTNWEILFQAVMATSPLLAPGSSSNPLTRINPEIVNLYEAGDLRKQVFLKAASDGTYRFTGNYEPVTGGNMFCGLAVDEVLLIRAECYARSGNTTGAMNDLNTLLRARYTNTVPYSDKTATSSQDALNQVLQERRKELLMRGLRWTDLRRLNLPATRQTYTYSLSAGDLRYTLLIPREVITLAGMEQNPR</sequence>
<dbReference type="RefSeq" id="WP_109416317.1">
    <property type="nucleotide sequence ID" value="NZ_QEAS01000010.1"/>
</dbReference>
<dbReference type="InterPro" id="IPR011990">
    <property type="entry name" value="TPR-like_helical_dom_sf"/>
</dbReference>
<keyword evidence="4" id="KW-0472">Membrane</keyword>
<protein>
    <submittedName>
        <fullName evidence="9">RagB/SusD family nutrient uptake outer membrane protein</fullName>
    </submittedName>
</protein>
<feature type="domain" description="RagB/SusD" evidence="7">
    <location>
        <begin position="342"/>
        <end position="419"/>
    </location>
</feature>
<dbReference type="OrthoDB" id="653598at2"/>
<dbReference type="SUPFAM" id="SSF48452">
    <property type="entry name" value="TPR-like"/>
    <property type="match status" value="1"/>
</dbReference>
<evidence type="ECO:0000256" key="1">
    <source>
        <dbReference type="ARBA" id="ARBA00004442"/>
    </source>
</evidence>
<dbReference type="InterPro" id="IPR012944">
    <property type="entry name" value="SusD_RagB_dom"/>
</dbReference>
<dbReference type="Gene3D" id="1.25.40.390">
    <property type="match status" value="1"/>
</dbReference>
<evidence type="ECO:0000259" key="8">
    <source>
        <dbReference type="Pfam" id="PF14322"/>
    </source>
</evidence>
<evidence type="ECO:0000256" key="2">
    <source>
        <dbReference type="ARBA" id="ARBA00006275"/>
    </source>
</evidence>
<dbReference type="InterPro" id="IPR033985">
    <property type="entry name" value="SusD-like_N"/>
</dbReference>
<evidence type="ECO:0000256" key="5">
    <source>
        <dbReference type="ARBA" id="ARBA00023237"/>
    </source>
</evidence>
<feature type="signal peptide" evidence="6">
    <location>
        <begin position="1"/>
        <end position="21"/>
    </location>
</feature>
<feature type="domain" description="SusD-like N-terminal" evidence="8">
    <location>
        <begin position="22"/>
        <end position="224"/>
    </location>
</feature>
<dbReference type="PROSITE" id="PS51257">
    <property type="entry name" value="PROKAR_LIPOPROTEIN"/>
    <property type="match status" value="1"/>
</dbReference>
<name>A0A2U2PFQ9_9SPHI</name>
<evidence type="ECO:0000259" key="7">
    <source>
        <dbReference type="Pfam" id="PF07980"/>
    </source>
</evidence>
<keyword evidence="5" id="KW-0998">Cell outer membrane</keyword>
<dbReference type="AlphaFoldDB" id="A0A2U2PFQ9"/>
<comment type="subcellular location">
    <subcellularLocation>
        <location evidence="1">Cell outer membrane</location>
    </subcellularLocation>
</comment>
<evidence type="ECO:0000256" key="6">
    <source>
        <dbReference type="SAM" id="SignalP"/>
    </source>
</evidence>
<gene>
    <name evidence="9" type="ORF">DDR33_13485</name>
</gene>
<dbReference type="Pfam" id="PF07980">
    <property type="entry name" value="SusD_RagB"/>
    <property type="match status" value="1"/>
</dbReference>